<proteinExistence type="predicted"/>
<organism evidence="1 2">
    <name type="scientific">Haloactinomyces albus</name>
    <dbReference type="NCBI Taxonomy" id="1352928"/>
    <lineage>
        <taxon>Bacteria</taxon>
        <taxon>Bacillati</taxon>
        <taxon>Actinomycetota</taxon>
        <taxon>Actinomycetes</taxon>
        <taxon>Actinopolysporales</taxon>
        <taxon>Actinopolysporaceae</taxon>
        <taxon>Haloactinomyces</taxon>
    </lineage>
</organism>
<dbReference type="AlphaFoldDB" id="A0AAE4CLH2"/>
<name>A0AAE4CLH2_9ACTN</name>
<dbReference type="Proteomes" id="UP001180845">
    <property type="component" value="Unassembled WGS sequence"/>
</dbReference>
<protein>
    <submittedName>
        <fullName evidence="1">Uncharacterized protein</fullName>
    </submittedName>
</protein>
<evidence type="ECO:0000313" key="1">
    <source>
        <dbReference type="EMBL" id="MDR7299922.1"/>
    </source>
</evidence>
<dbReference type="EMBL" id="JAVDXW010000001">
    <property type="protein sequence ID" value="MDR7299922.1"/>
    <property type="molecule type" value="Genomic_DNA"/>
</dbReference>
<accession>A0AAE4CLH2</accession>
<sequence>MAVFNGVFAATRGKDPVFSFPTADPLPKQTEITVKAHALLTKHSLCGR</sequence>
<gene>
    <name evidence="1" type="ORF">JOF55_000103</name>
</gene>
<reference evidence="1" key="1">
    <citation type="submission" date="2023-07" db="EMBL/GenBank/DDBJ databases">
        <title>Sequencing the genomes of 1000 actinobacteria strains.</title>
        <authorList>
            <person name="Klenk H.-P."/>
        </authorList>
    </citation>
    <scope>NUCLEOTIDE SEQUENCE</scope>
    <source>
        <strain evidence="1">DSM 45977</strain>
    </source>
</reference>
<evidence type="ECO:0000313" key="2">
    <source>
        <dbReference type="Proteomes" id="UP001180845"/>
    </source>
</evidence>
<keyword evidence="2" id="KW-1185">Reference proteome</keyword>
<comment type="caution">
    <text evidence="1">The sequence shown here is derived from an EMBL/GenBank/DDBJ whole genome shotgun (WGS) entry which is preliminary data.</text>
</comment>